<evidence type="ECO:0000256" key="1">
    <source>
        <dbReference type="SAM" id="SignalP"/>
    </source>
</evidence>
<dbReference type="GO" id="GO:0030682">
    <property type="term" value="P:symbiont-mediated perturbation of host defenses"/>
    <property type="evidence" value="ECO:0007669"/>
    <property type="project" value="InterPro"/>
</dbReference>
<reference evidence="2" key="1">
    <citation type="submission" date="2019-09" db="EMBL/GenBank/DDBJ databases">
        <title>Organ-specific transcriptomic study of the physiology of the cattle tick, Rhipicephalus microplus.</title>
        <authorList>
            <person name="Tirloni L."/>
            <person name="Braz G."/>
            <person name="Gandara A.C.P."/>
            <person name="Sabadin G.A."/>
            <person name="da Silva R.M."/>
            <person name="Guizzo M.G."/>
            <person name="Machado J.A."/>
            <person name="Costa E.P."/>
            <person name="Gomes H.F."/>
            <person name="Moraes J."/>
            <person name="Mota M.B.S."/>
            <person name="Mesquita R.D."/>
            <person name="Alvarenga P.H."/>
            <person name="Alves F."/>
            <person name="Seixas A."/>
            <person name="da Fonseca R.N."/>
            <person name="Fogaca A."/>
            <person name="Logullo C."/>
            <person name="Tanaka A."/>
            <person name="Daffre S."/>
            <person name="Termignoni C."/>
            <person name="Vaz I.S.Jr."/>
            <person name="Oliveira P.L."/>
            <person name="Ribeiro J.M."/>
        </authorList>
    </citation>
    <scope>NUCLEOTIDE SEQUENCE</scope>
    <source>
        <strain evidence="2">Porto Alegre</strain>
    </source>
</reference>
<feature type="signal peptide" evidence="1">
    <location>
        <begin position="1"/>
        <end position="16"/>
    </location>
</feature>
<proteinExistence type="predicted"/>
<name>A0A6M2CLN2_RHIMP</name>
<evidence type="ECO:0000313" key="2">
    <source>
        <dbReference type="EMBL" id="NOV34417.1"/>
    </source>
</evidence>
<dbReference type="Pfam" id="PF02098">
    <property type="entry name" value="His_binding"/>
    <property type="match status" value="1"/>
</dbReference>
<dbReference type="EMBL" id="GHWJ01001680">
    <property type="protein sequence ID" value="NOV34417.1"/>
    <property type="molecule type" value="Transcribed_RNA"/>
</dbReference>
<sequence>MVILGVLALPLVLGKAKHQLQHEIPDAAKVFHGFRSGLALFDVDNDGDLDCVSTITEDYDESVPSITYVWLLKGVNGHEAKNISYYVRSGNAPDEFLFKDKNDNKPLQIGRYVYSDYKDCLILEMPYGSSQECMLWISWEVKNNIPKVCMDQLEDNCEGSKLSFDEATCSPFFKQTNKKG</sequence>
<feature type="chain" id="PRO_5026716040" evidence="1">
    <location>
        <begin position="17"/>
        <end position="180"/>
    </location>
</feature>
<dbReference type="VEuPathDB" id="VectorBase:LOC119177749"/>
<dbReference type="Gene3D" id="2.40.128.20">
    <property type="match status" value="1"/>
</dbReference>
<protein>
    <submittedName>
        <fullName evidence="2">Putative lipocalin-5 1 lipocalin fat body overexpressed</fullName>
    </submittedName>
</protein>
<dbReference type="GO" id="GO:0043176">
    <property type="term" value="F:amine binding"/>
    <property type="evidence" value="ECO:0007669"/>
    <property type="project" value="InterPro"/>
</dbReference>
<dbReference type="InterPro" id="IPR002970">
    <property type="entry name" value="Tick_his-bd"/>
</dbReference>
<organism evidence="2">
    <name type="scientific">Rhipicephalus microplus</name>
    <name type="common">Cattle tick</name>
    <name type="synonym">Boophilus microplus</name>
    <dbReference type="NCBI Taxonomy" id="6941"/>
    <lineage>
        <taxon>Eukaryota</taxon>
        <taxon>Metazoa</taxon>
        <taxon>Ecdysozoa</taxon>
        <taxon>Arthropoda</taxon>
        <taxon>Chelicerata</taxon>
        <taxon>Arachnida</taxon>
        <taxon>Acari</taxon>
        <taxon>Parasitiformes</taxon>
        <taxon>Ixodida</taxon>
        <taxon>Ixodoidea</taxon>
        <taxon>Ixodidae</taxon>
        <taxon>Rhipicephalinae</taxon>
        <taxon>Rhipicephalus</taxon>
        <taxon>Boophilus</taxon>
    </lineage>
</organism>
<dbReference type="AlphaFoldDB" id="A0A6M2CLN2"/>
<keyword evidence="1" id="KW-0732">Signal</keyword>
<accession>A0A6M2CLN2</accession>
<dbReference type="InterPro" id="IPR012674">
    <property type="entry name" value="Calycin"/>
</dbReference>
<dbReference type="SUPFAM" id="SSF50814">
    <property type="entry name" value="Lipocalins"/>
    <property type="match status" value="1"/>
</dbReference>
<dbReference type="OrthoDB" id="6484358at2759"/>